<name>A0ABN5H2N9_9FIRM</name>
<sequence>MKSRNGGARLDIDVWRTLPRMETPRLCLRPFILSDSEDVYAYASDRRVTQWTLWEAHANVTVSRLMVQSVVERYSAAPYFCWAIEEKRQGKVIGHCGFDDHWHRHSHRARFAYVLARDFWGEGIEWEAGREILRFGFTELELHRVTGRCLRDDTQAERIYQRLGLTYEGMLWDHVWSKGQFRTVKYYGLLAPEYFARVAMMRARAALE</sequence>
<dbReference type="EMBL" id="CP019454">
    <property type="protein sequence ID" value="AUW94622.1"/>
    <property type="molecule type" value="Genomic_DNA"/>
</dbReference>
<keyword evidence="3" id="KW-1185">Reference proteome</keyword>
<organism evidence="2 3">
    <name type="scientific">Sulfobacillus thermotolerans</name>
    <dbReference type="NCBI Taxonomy" id="338644"/>
    <lineage>
        <taxon>Bacteria</taxon>
        <taxon>Bacillati</taxon>
        <taxon>Bacillota</taxon>
        <taxon>Clostridia</taxon>
        <taxon>Eubacteriales</taxon>
        <taxon>Clostridiales Family XVII. Incertae Sedis</taxon>
        <taxon>Sulfobacillus</taxon>
    </lineage>
</organism>
<accession>A0ABN5H2N9</accession>
<dbReference type="PANTHER" id="PTHR43792">
    <property type="entry name" value="GNAT FAMILY, PUTATIVE (AFU_ORTHOLOGUE AFUA_3G00765)-RELATED-RELATED"/>
    <property type="match status" value="1"/>
</dbReference>
<evidence type="ECO:0000313" key="2">
    <source>
        <dbReference type="EMBL" id="AUW94622.1"/>
    </source>
</evidence>
<dbReference type="PROSITE" id="PS51186">
    <property type="entry name" value="GNAT"/>
    <property type="match status" value="1"/>
</dbReference>
<gene>
    <name evidence="2" type="ORF">BXT84_12270</name>
</gene>
<evidence type="ECO:0000259" key="1">
    <source>
        <dbReference type="PROSITE" id="PS51186"/>
    </source>
</evidence>
<dbReference type="SUPFAM" id="SSF55729">
    <property type="entry name" value="Acyl-CoA N-acyltransferases (Nat)"/>
    <property type="match status" value="1"/>
</dbReference>
<dbReference type="Gene3D" id="3.40.630.30">
    <property type="match status" value="1"/>
</dbReference>
<dbReference type="InterPro" id="IPR016181">
    <property type="entry name" value="Acyl_CoA_acyltransferase"/>
</dbReference>
<dbReference type="PANTHER" id="PTHR43792:SF9">
    <property type="entry name" value="RIBOSOMAL-PROTEIN-ALANINE ACETYLTRANSFERASE"/>
    <property type="match status" value="1"/>
</dbReference>
<evidence type="ECO:0000313" key="3">
    <source>
        <dbReference type="Proteomes" id="UP000325292"/>
    </source>
</evidence>
<dbReference type="Proteomes" id="UP000325292">
    <property type="component" value="Chromosome"/>
</dbReference>
<proteinExistence type="predicted"/>
<protein>
    <recommendedName>
        <fullName evidence="1">N-acetyltransferase domain-containing protein</fullName>
    </recommendedName>
</protein>
<dbReference type="Pfam" id="PF13302">
    <property type="entry name" value="Acetyltransf_3"/>
    <property type="match status" value="1"/>
</dbReference>
<feature type="domain" description="N-acetyltransferase" evidence="1">
    <location>
        <begin position="26"/>
        <end position="192"/>
    </location>
</feature>
<reference evidence="2 3" key="1">
    <citation type="journal article" date="2019" name="Sci. Rep.">
        <title>Sulfobacillus thermotolerans: new insights into resistance and metabolic capacities of acidophilic chemolithotrophs.</title>
        <authorList>
            <person name="Panyushkina A.E."/>
            <person name="Babenko V.V."/>
            <person name="Nikitina A.S."/>
            <person name="Selezneva O.V."/>
            <person name="Tsaplina I.A."/>
            <person name="Letarova M.A."/>
            <person name="Kostryukova E.S."/>
            <person name="Letarov A.V."/>
        </authorList>
    </citation>
    <scope>NUCLEOTIDE SEQUENCE [LARGE SCALE GENOMIC DNA]</scope>
    <source>
        <strain evidence="2 3">Kr1</strain>
    </source>
</reference>
<dbReference type="InterPro" id="IPR000182">
    <property type="entry name" value="GNAT_dom"/>
</dbReference>
<dbReference type="InterPro" id="IPR051531">
    <property type="entry name" value="N-acetyltransferase"/>
</dbReference>